<protein>
    <recommendedName>
        <fullName evidence="4">very-long-chain (3R)-3-hydroxyacyl-CoA dehydratase</fullName>
        <ecNumber evidence="4">4.2.1.134</ecNumber>
    </recommendedName>
</protein>
<comment type="subcellular location">
    <subcellularLocation>
        <location evidence="1">Membrane</location>
        <topology evidence="1">Multi-pass membrane protein</topology>
    </subcellularLocation>
</comment>
<reference evidence="15" key="2">
    <citation type="submission" date="2013-03" db="EMBL/GenBank/DDBJ databases">
        <authorList>
            <person name="Motta M.C.M."/>
            <person name="Martins A.C.A."/>
            <person name="Preta C.M.C.C."/>
            <person name="Silva R."/>
            <person name="de Souza S.S."/>
            <person name="Klein C.C."/>
            <person name="de Almeida L.G.P."/>
            <person name="Cunha O.L."/>
            <person name="Colabardini A.C."/>
            <person name="Lima B.A."/>
            <person name="Machado C.R."/>
            <person name="Soares C.M.A."/>
            <person name="de Menezes C.B.A."/>
            <person name="Bartolomeu D.C."/>
            <person name="Grisard E.C."/>
            <person name="Fantinatti-Garboggini F."/>
            <person name="Rodrigues-Luiz G.F."/>
            <person name="Wagner G."/>
            <person name="Goldman G.H."/>
            <person name="Fietto J.L.R."/>
            <person name="Ciapina L.P."/>
            <person name="Brocchi M."/>
            <person name="Elias M.C."/>
            <person name="Goldman M.H.S."/>
            <person name="Sagot M.-F."/>
            <person name="Pereira M."/>
            <person name="Stoco P.H."/>
            <person name="Teixeira S.M.R."/>
            <person name="de Mendonca-Neto R.P."/>
            <person name="Maciel T.E.F."/>
            <person name="Mendes T.A.O."/>
            <person name="Urmenyi T.P."/>
            <person name="Teixeira M.M.G."/>
            <person name="de Camargo E.F.P."/>
            <person name="de Sousa W."/>
            <person name="Schenkman S."/>
            <person name="de Vasconcelos A.T.R."/>
        </authorList>
    </citation>
    <scope>NUCLEOTIDE SEQUENCE</scope>
</reference>
<keyword evidence="5" id="KW-0444">Lipid biosynthesis</keyword>
<dbReference type="GO" id="GO:0042761">
    <property type="term" value="P:very long-chain fatty acid biosynthetic process"/>
    <property type="evidence" value="ECO:0007669"/>
    <property type="project" value="TreeGrafter"/>
</dbReference>
<proteinExistence type="inferred from homology"/>
<dbReference type="PANTHER" id="PTHR11035">
    <property type="entry name" value="VERY-LONG-CHAIN (3R)-3-HYDROXYACYL-COA DEHYDRATASE"/>
    <property type="match status" value="1"/>
</dbReference>
<evidence type="ECO:0000313" key="15">
    <source>
        <dbReference type="EMBL" id="EPY23695.1"/>
    </source>
</evidence>
<feature type="transmembrane region" description="Helical" evidence="14">
    <location>
        <begin position="137"/>
        <end position="158"/>
    </location>
</feature>
<evidence type="ECO:0000256" key="11">
    <source>
        <dbReference type="ARBA" id="ARBA00023160"/>
    </source>
</evidence>
<keyword evidence="11" id="KW-0275">Fatty acid biosynthesis</keyword>
<sequence>MKSLYLVLYNSSMCVGWAAILAKIYMHLLKGGTIDTVYPLVEKLLLVCQTGAVIEIVHAMLKIVPSPVMTTFLQVLSRLLVLYGALRIGDNPSRTSPVLVQMLTAWSLSEIIRYSFYTVNQFDKKPKALNWLRYSGFMILYPVGITGEVGSFYNALPWIKENKPWTVELPNKLNITFSWYNCVWFILLGIYPYGSYVMYSYMLANRRKAFAKEAAAAKQKAL</sequence>
<keyword evidence="9" id="KW-0443">Lipid metabolism</keyword>
<feature type="transmembrane region" description="Helical" evidence="14">
    <location>
        <begin position="178"/>
        <end position="199"/>
    </location>
</feature>
<dbReference type="Pfam" id="PF04387">
    <property type="entry name" value="PTPLA"/>
    <property type="match status" value="1"/>
</dbReference>
<keyword evidence="7" id="KW-0276">Fatty acid metabolism</keyword>
<evidence type="ECO:0000256" key="12">
    <source>
        <dbReference type="ARBA" id="ARBA00023239"/>
    </source>
</evidence>
<evidence type="ECO:0000256" key="2">
    <source>
        <dbReference type="ARBA" id="ARBA00005194"/>
    </source>
</evidence>
<evidence type="ECO:0000256" key="9">
    <source>
        <dbReference type="ARBA" id="ARBA00023098"/>
    </source>
</evidence>
<keyword evidence="6 14" id="KW-0812">Transmembrane</keyword>
<keyword evidence="12" id="KW-0456">Lyase</keyword>
<dbReference type="Proteomes" id="UP000015354">
    <property type="component" value="Unassembled WGS sequence"/>
</dbReference>
<organism evidence="15 17">
    <name type="scientific">Strigomonas culicis</name>
    <dbReference type="NCBI Taxonomy" id="28005"/>
    <lineage>
        <taxon>Eukaryota</taxon>
        <taxon>Discoba</taxon>
        <taxon>Euglenozoa</taxon>
        <taxon>Kinetoplastea</taxon>
        <taxon>Metakinetoplastina</taxon>
        <taxon>Trypanosomatida</taxon>
        <taxon>Trypanosomatidae</taxon>
        <taxon>Strigomonadinae</taxon>
        <taxon>Strigomonas</taxon>
    </lineage>
</organism>
<evidence type="ECO:0000313" key="17">
    <source>
        <dbReference type="Proteomes" id="UP000015354"/>
    </source>
</evidence>
<evidence type="ECO:0000256" key="1">
    <source>
        <dbReference type="ARBA" id="ARBA00004141"/>
    </source>
</evidence>
<evidence type="ECO:0000256" key="10">
    <source>
        <dbReference type="ARBA" id="ARBA00023136"/>
    </source>
</evidence>
<dbReference type="EMBL" id="ATMH01001065">
    <property type="protein sequence ID" value="EPY35609.1"/>
    <property type="molecule type" value="Genomic_DNA"/>
</dbReference>
<keyword evidence="17" id="KW-1185">Reference proteome</keyword>
<dbReference type="OrthoDB" id="46988at2759"/>
<dbReference type="EMBL" id="ATMH01007545">
    <property type="protein sequence ID" value="EPY23695.1"/>
    <property type="molecule type" value="Genomic_DNA"/>
</dbReference>
<dbReference type="AlphaFoldDB" id="S9VKG7"/>
<dbReference type="GO" id="GO:0030497">
    <property type="term" value="P:fatty acid elongation"/>
    <property type="evidence" value="ECO:0007669"/>
    <property type="project" value="TreeGrafter"/>
</dbReference>
<reference evidence="15 17" key="1">
    <citation type="journal article" date="2013" name="PLoS ONE">
        <title>Predicting the Proteins of Angomonas deanei, Strigomonas culicis and Their Respective Endosymbionts Reveals New Aspects of the Trypanosomatidae Family.</title>
        <authorList>
            <person name="Motta M.C."/>
            <person name="Martins A.C."/>
            <person name="de Souza S.S."/>
            <person name="Catta-Preta C.M."/>
            <person name="Silva R."/>
            <person name="Klein C.C."/>
            <person name="de Almeida L.G."/>
            <person name="de Lima Cunha O."/>
            <person name="Ciapina L.P."/>
            <person name="Brocchi M."/>
            <person name="Colabardini A.C."/>
            <person name="de Araujo Lima B."/>
            <person name="Machado C.R."/>
            <person name="de Almeida Soares C.M."/>
            <person name="Probst C.M."/>
            <person name="de Menezes C.B."/>
            <person name="Thompson C.E."/>
            <person name="Bartholomeu D.C."/>
            <person name="Gradia D.F."/>
            <person name="Pavoni D.P."/>
            <person name="Grisard E.C."/>
            <person name="Fantinatti-Garboggini F."/>
            <person name="Marchini F.K."/>
            <person name="Rodrigues-Luiz G.F."/>
            <person name="Wagner G."/>
            <person name="Goldman G.H."/>
            <person name="Fietto J.L."/>
            <person name="Elias M.C."/>
            <person name="Goldman M.H."/>
            <person name="Sagot M.F."/>
            <person name="Pereira M."/>
            <person name="Stoco P.H."/>
            <person name="de Mendonca-Neto R.P."/>
            <person name="Teixeira S.M."/>
            <person name="Maciel T.E."/>
            <person name="de Oliveira Mendes T.A."/>
            <person name="Urmenyi T.P."/>
            <person name="de Souza W."/>
            <person name="Schenkman S."/>
            <person name="de Vasconcelos A.T."/>
        </authorList>
    </citation>
    <scope>NUCLEOTIDE SEQUENCE [LARGE SCALE GENOMIC DNA]</scope>
</reference>
<comment type="similarity">
    <text evidence="3">Belongs to the very long-chain fatty acids dehydratase HACD family.</text>
</comment>
<dbReference type="GO" id="GO:0005789">
    <property type="term" value="C:endoplasmic reticulum membrane"/>
    <property type="evidence" value="ECO:0007669"/>
    <property type="project" value="TreeGrafter"/>
</dbReference>
<evidence type="ECO:0000313" key="16">
    <source>
        <dbReference type="EMBL" id="EPY35609.1"/>
    </source>
</evidence>
<dbReference type="GO" id="GO:0030148">
    <property type="term" value="P:sphingolipid biosynthetic process"/>
    <property type="evidence" value="ECO:0007669"/>
    <property type="project" value="TreeGrafter"/>
</dbReference>
<evidence type="ECO:0000256" key="6">
    <source>
        <dbReference type="ARBA" id="ARBA00022692"/>
    </source>
</evidence>
<evidence type="ECO:0000256" key="7">
    <source>
        <dbReference type="ARBA" id="ARBA00022832"/>
    </source>
</evidence>
<gene>
    <name evidence="16" type="ORF">STCU_01065</name>
    <name evidence="15" type="ORF">STCU_07545</name>
</gene>
<evidence type="ECO:0000256" key="4">
    <source>
        <dbReference type="ARBA" id="ARBA00013122"/>
    </source>
</evidence>
<feature type="transmembrane region" description="Helical" evidence="14">
    <location>
        <begin position="7"/>
        <end position="28"/>
    </location>
</feature>
<comment type="caution">
    <text evidence="15">The sequence shown here is derived from an EMBL/GenBank/DDBJ whole genome shotgun (WGS) entry which is preliminary data.</text>
</comment>
<dbReference type="InterPro" id="IPR007482">
    <property type="entry name" value="Tyr_Pase-like_PTPLA"/>
</dbReference>
<keyword evidence="8 14" id="KW-1133">Transmembrane helix</keyword>
<dbReference type="PANTHER" id="PTHR11035:SF3">
    <property type="entry name" value="VERY-LONG-CHAIN (3R)-3-HYDROXYACYL-COA DEHYDRATASE"/>
    <property type="match status" value="1"/>
</dbReference>
<dbReference type="GO" id="GO:0102158">
    <property type="term" value="F:very-long-chain (3R)-3-hydroxyacyl-CoA dehydratase activity"/>
    <property type="evidence" value="ECO:0007669"/>
    <property type="project" value="UniProtKB-EC"/>
</dbReference>
<comment type="pathway">
    <text evidence="2">Lipid metabolism; fatty acid biosynthesis.</text>
</comment>
<keyword evidence="10 14" id="KW-0472">Membrane</keyword>
<evidence type="ECO:0000256" key="14">
    <source>
        <dbReference type="SAM" id="Phobius"/>
    </source>
</evidence>
<feature type="transmembrane region" description="Helical" evidence="14">
    <location>
        <begin position="98"/>
        <end position="116"/>
    </location>
</feature>
<accession>S9VKG7</accession>
<evidence type="ECO:0000256" key="8">
    <source>
        <dbReference type="ARBA" id="ARBA00022989"/>
    </source>
</evidence>
<comment type="catalytic activity">
    <reaction evidence="13">
        <text>a very-long-chain (3R)-3-hydroxyacyl-CoA = a very-long-chain (2E)-enoyl-CoA + H2O</text>
        <dbReference type="Rhea" id="RHEA:45812"/>
        <dbReference type="ChEBI" id="CHEBI:15377"/>
        <dbReference type="ChEBI" id="CHEBI:83728"/>
        <dbReference type="ChEBI" id="CHEBI:85440"/>
        <dbReference type="EC" id="4.2.1.134"/>
    </reaction>
</comment>
<dbReference type="EC" id="4.2.1.134" evidence="4"/>
<evidence type="ECO:0000256" key="13">
    <source>
        <dbReference type="ARBA" id="ARBA00036671"/>
    </source>
</evidence>
<evidence type="ECO:0000256" key="3">
    <source>
        <dbReference type="ARBA" id="ARBA00007811"/>
    </source>
</evidence>
<name>S9VKG7_9TRYP</name>
<dbReference type="UniPathway" id="UPA00094"/>
<evidence type="ECO:0000256" key="5">
    <source>
        <dbReference type="ARBA" id="ARBA00022516"/>
    </source>
</evidence>